<evidence type="ECO:0000313" key="3">
    <source>
        <dbReference type="Proteomes" id="UP000784294"/>
    </source>
</evidence>
<feature type="compositionally biased region" description="Acidic residues" evidence="1">
    <location>
        <begin position="525"/>
        <end position="536"/>
    </location>
</feature>
<evidence type="ECO:0000313" key="2">
    <source>
        <dbReference type="EMBL" id="VEL08046.1"/>
    </source>
</evidence>
<sequence length="647" mass="71267">MFSKSYSQGAPNENFKPISLEDCHSGTQYSPAQTSTFTDNPNFAAKICIRSSEISDSSSRSCHQNGLATTSFPGQLASSITLVGISVSKKEAVHKAFCKAGSTYRELRGHPVHLSQTRSASDLQRWSSQHNFRRSRQQILQPNERRHTSQSKFQRTPASGVVTRWSDSSSSTCTVTPFIGCCSTETRDGSRRSLSESFLASASEDPTDVHFVEPATPLPSFLPCIFPTSLKLDQHPPISVDSFSSSSFCSSSKELPSSSQSPSDLFPKKNNSEVYFFSLCEDEHHTDSIVLQQQEADVGLRAPENAPVEVHQQHSRKRLMDKPDPEAVALDAEVEAALHVNGRIGLTRPEPASNGSEYDLITLDSDMVGHNSLLMAPFPPPPTSVPSHTARMSMSLSSTATTLETTKSAFSSTGSCNNSSSCCLCSSSQQLMHHPLRHYQHHCPSHHFYWSGSRASSLLPQTPSLCPEIPTQCPESAQLTVATSESADSVSKRSRRRQRQFAIVPSCSINSAMDALAASEKEETGEQNGEEEEDAEAPPTPVGKACILEEPSLTVKTDSQHLCYSPRHSPRFFRPLDRPILKEEASCQPLGEGEFAFFPLKIIKLNLLNSSCDIVWFLLTSYHNNNNNIVLLLLLKVVCQNYYMRER</sequence>
<name>A0A3S5BLH8_9PLAT</name>
<feature type="compositionally biased region" description="Polar residues" evidence="1">
    <location>
        <begin position="115"/>
        <end position="130"/>
    </location>
</feature>
<proteinExistence type="predicted"/>
<comment type="caution">
    <text evidence="2">The sequence shown here is derived from an EMBL/GenBank/DDBJ whole genome shotgun (WGS) entry which is preliminary data.</text>
</comment>
<feature type="region of interest" description="Disordered" evidence="1">
    <location>
        <begin position="115"/>
        <end position="163"/>
    </location>
</feature>
<gene>
    <name evidence="2" type="ORF">PXEA_LOCUS1486</name>
</gene>
<dbReference type="Proteomes" id="UP000784294">
    <property type="component" value="Unassembled WGS sequence"/>
</dbReference>
<feature type="region of interest" description="Disordered" evidence="1">
    <location>
        <begin position="477"/>
        <end position="497"/>
    </location>
</feature>
<evidence type="ECO:0000256" key="1">
    <source>
        <dbReference type="SAM" id="MobiDB-lite"/>
    </source>
</evidence>
<feature type="region of interest" description="Disordered" evidence="1">
    <location>
        <begin position="517"/>
        <end position="543"/>
    </location>
</feature>
<protein>
    <submittedName>
        <fullName evidence="2">Uncharacterized protein</fullName>
    </submittedName>
</protein>
<reference evidence="2" key="1">
    <citation type="submission" date="2018-11" db="EMBL/GenBank/DDBJ databases">
        <authorList>
            <consortium name="Pathogen Informatics"/>
        </authorList>
    </citation>
    <scope>NUCLEOTIDE SEQUENCE</scope>
</reference>
<feature type="compositionally biased region" description="Polar residues" evidence="1">
    <location>
        <begin position="477"/>
        <end position="489"/>
    </location>
</feature>
<accession>A0A3S5BLH8</accession>
<dbReference type="EMBL" id="CAAALY010003013">
    <property type="protein sequence ID" value="VEL08046.1"/>
    <property type="molecule type" value="Genomic_DNA"/>
</dbReference>
<organism evidence="2 3">
    <name type="scientific">Protopolystoma xenopodis</name>
    <dbReference type="NCBI Taxonomy" id="117903"/>
    <lineage>
        <taxon>Eukaryota</taxon>
        <taxon>Metazoa</taxon>
        <taxon>Spiralia</taxon>
        <taxon>Lophotrochozoa</taxon>
        <taxon>Platyhelminthes</taxon>
        <taxon>Monogenea</taxon>
        <taxon>Polyopisthocotylea</taxon>
        <taxon>Polystomatidea</taxon>
        <taxon>Polystomatidae</taxon>
        <taxon>Protopolystoma</taxon>
    </lineage>
</organism>
<dbReference type="AlphaFoldDB" id="A0A3S5BLH8"/>
<keyword evidence="3" id="KW-1185">Reference proteome</keyword>